<evidence type="ECO:0000313" key="3">
    <source>
        <dbReference type="Proteomes" id="UP000000784"/>
    </source>
</evidence>
<organism evidence="2 3">
    <name type="scientific">Delftia acidovorans (strain DSM 14801 / SPH-1)</name>
    <dbReference type="NCBI Taxonomy" id="398578"/>
    <lineage>
        <taxon>Bacteria</taxon>
        <taxon>Pseudomonadati</taxon>
        <taxon>Pseudomonadota</taxon>
        <taxon>Betaproteobacteria</taxon>
        <taxon>Burkholderiales</taxon>
        <taxon>Comamonadaceae</taxon>
        <taxon>Delftia</taxon>
    </lineage>
</organism>
<dbReference type="Proteomes" id="UP000000784">
    <property type="component" value="Chromosome"/>
</dbReference>
<dbReference type="AlphaFoldDB" id="A9C3L1"/>
<proteinExistence type="predicted"/>
<gene>
    <name evidence="2" type="ordered locus">Daci_4693</name>
</gene>
<accession>A9C3L1</accession>
<evidence type="ECO:0000313" key="2">
    <source>
        <dbReference type="EMBL" id="ABX37322.1"/>
    </source>
</evidence>
<name>A9C3L1_DELAS</name>
<evidence type="ECO:0000256" key="1">
    <source>
        <dbReference type="SAM" id="MobiDB-lite"/>
    </source>
</evidence>
<dbReference type="HOGENOM" id="CLU_190545_0_0_4"/>
<protein>
    <submittedName>
        <fullName evidence="2">Uncharacterized protein</fullName>
    </submittedName>
</protein>
<dbReference type="KEGG" id="dac:Daci_4693"/>
<dbReference type="STRING" id="398578.Daci_4693"/>
<feature type="compositionally biased region" description="Polar residues" evidence="1">
    <location>
        <begin position="7"/>
        <end position="21"/>
    </location>
</feature>
<sequence>MRAIDMSHSTAPATPTADNIGSPQWAQALELFLGQMIEVLEGEGRAGFGAAALARWSELCCQRMQETRTAHPAVISHLQAIAARLVA</sequence>
<keyword evidence="3" id="KW-1185">Reference proteome</keyword>
<feature type="region of interest" description="Disordered" evidence="1">
    <location>
        <begin position="1"/>
        <end position="21"/>
    </location>
</feature>
<reference evidence="3" key="2">
    <citation type="submission" date="2007-11" db="EMBL/GenBank/DDBJ databases">
        <title>Complete sequence of Delftia acidovorans DSM 14801 / SPH-1.</title>
        <authorList>
            <person name="Copeland A."/>
            <person name="Lucas S."/>
            <person name="Lapidus A."/>
            <person name="Barry K."/>
            <person name="Glavina del Rio T."/>
            <person name="Dalin E."/>
            <person name="Tice H."/>
            <person name="Pitluck S."/>
            <person name="Lowry S."/>
            <person name="Clum A."/>
            <person name="Schmutz J."/>
            <person name="Larimer F."/>
            <person name="Land M."/>
            <person name="Hauser L."/>
            <person name="Kyrpides N."/>
            <person name="Kim E."/>
            <person name="Schleheck D."/>
            <person name="Richardson P."/>
        </authorList>
    </citation>
    <scope>NUCLEOTIDE SEQUENCE [LARGE SCALE GENOMIC DNA]</scope>
    <source>
        <strain evidence="3">DSM 14801 / SPH-1</strain>
    </source>
</reference>
<reference evidence="2 3" key="1">
    <citation type="journal article" date="2004" name="Appl. Environ. Microbiol.">
        <title>Mineralization of individual congeners of linear alkylbenzenesulfonate by defined pairs of heterotrophic bacteria.</title>
        <authorList>
            <person name="Schleheck D."/>
            <person name="Knepper T.P."/>
            <person name="Fischer K."/>
            <person name="Cook A.M."/>
        </authorList>
    </citation>
    <scope>NUCLEOTIDE SEQUENCE [LARGE SCALE GENOMIC DNA]</scope>
    <source>
        <strain evidence="3">DSM 14801 / SPH-1</strain>
    </source>
</reference>
<dbReference type="EMBL" id="CP000884">
    <property type="protein sequence ID" value="ABX37322.1"/>
    <property type="molecule type" value="Genomic_DNA"/>
</dbReference>